<dbReference type="PROSITE" id="PS51318">
    <property type="entry name" value="TAT"/>
    <property type="match status" value="1"/>
</dbReference>
<evidence type="ECO:0000313" key="2">
    <source>
        <dbReference type="EMBL" id="PPQ29365.1"/>
    </source>
</evidence>
<dbReference type="InterPro" id="IPR006311">
    <property type="entry name" value="TAT_signal"/>
</dbReference>
<protein>
    <recommendedName>
        <fullName evidence="4">Lipoprotein</fullName>
    </recommendedName>
</protein>
<reference evidence="2 3" key="1">
    <citation type="journal article" date="2018" name="Arch. Microbiol.">
        <title>New insights into the metabolic potential of the phototrophic purple bacterium Rhodopila globiformis DSM 161(T) from its draft genome sequence and evidence for a vanadium-dependent nitrogenase.</title>
        <authorList>
            <person name="Imhoff J.F."/>
            <person name="Rahn T."/>
            <person name="Kunzel S."/>
            <person name="Neulinger S.C."/>
        </authorList>
    </citation>
    <scope>NUCLEOTIDE SEQUENCE [LARGE SCALE GENOMIC DNA]</scope>
    <source>
        <strain evidence="2 3">DSM 16996</strain>
    </source>
</reference>
<dbReference type="PROSITE" id="PS51257">
    <property type="entry name" value="PROKAR_LIPOPROTEIN"/>
    <property type="match status" value="1"/>
</dbReference>
<gene>
    <name evidence="2" type="ORF">CCR94_15520</name>
</gene>
<sequence length="179" mass="18847">MLTRRTLVGAGLAFAASACAGGFGACGSTAQRKPDARPIDALLIDETIETPPQMAAFIESAARTLPVVGLQLDAAAYAKLIGVLGKSRAIVGISSGATLFCLERMAWDHGFRLTQRTDHCAGDACLEDVAAILSGARALAASPLILVRTYRPSRADGMLHAWVMQKSASLPIRQGRREV</sequence>
<organism evidence="2 3">
    <name type="scientific">Rhodoblastus sphagnicola</name>
    <dbReference type="NCBI Taxonomy" id="333368"/>
    <lineage>
        <taxon>Bacteria</taxon>
        <taxon>Pseudomonadati</taxon>
        <taxon>Pseudomonadota</taxon>
        <taxon>Alphaproteobacteria</taxon>
        <taxon>Hyphomicrobiales</taxon>
        <taxon>Rhodoblastaceae</taxon>
        <taxon>Rhodoblastus</taxon>
    </lineage>
</organism>
<accession>A0A2S6N426</accession>
<feature type="chain" id="PRO_5015751729" description="Lipoprotein" evidence="1">
    <location>
        <begin position="21"/>
        <end position="179"/>
    </location>
</feature>
<keyword evidence="1" id="KW-0732">Signal</keyword>
<proteinExistence type="predicted"/>
<dbReference type="Proteomes" id="UP000239089">
    <property type="component" value="Unassembled WGS sequence"/>
</dbReference>
<keyword evidence="3" id="KW-1185">Reference proteome</keyword>
<evidence type="ECO:0000256" key="1">
    <source>
        <dbReference type="SAM" id="SignalP"/>
    </source>
</evidence>
<evidence type="ECO:0008006" key="4">
    <source>
        <dbReference type="Google" id="ProtNLM"/>
    </source>
</evidence>
<dbReference type="AlphaFoldDB" id="A0A2S6N426"/>
<dbReference type="EMBL" id="NHSJ01000094">
    <property type="protein sequence ID" value="PPQ29365.1"/>
    <property type="molecule type" value="Genomic_DNA"/>
</dbReference>
<feature type="signal peptide" evidence="1">
    <location>
        <begin position="1"/>
        <end position="20"/>
    </location>
</feature>
<evidence type="ECO:0000313" key="3">
    <source>
        <dbReference type="Proteomes" id="UP000239089"/>
    </source>
</evidence>
<name>A0A2S6N426_9HYPH</name>
<comment type="caution">
    <text evidence="2">The sequence shown here is derived from an EMBL/GenBank/DDBJ whole genome shotgun (WGS) entry which is preliminary data.</text>
</comment>